<evidence type="ECO:0008006" key="5">
    <source>
        <dbReference type="Google" id="ProtNLM"/>
    </source>
</evidence>
<evidence type="ECO:0000256" key="1">
    <source>
        <dbReference type="SAM" id="Phobius"/>
    </source>
</evidence>
<protein>
    <recommendedName>
        <fullName evidence="5">DUF2330 domain-containing protein</fullName>
    </recommendedName>
</protein>
<dbReference type="Pfam" id="PF10092">
    <property type="entry name" value="DUF2330"/>
    <property type="match status" value="1"/>
</dbReference>
<dbReference type="InterPro" id="IPR019283">
    <property type="entry name" value="DUF2330"/>
</dbReference>
<evidence type="ECO:0000256" key="2">
    <source>
        <dbReference type="SAM" id="SignalP"/>
    </source>
</evidence>
<keyword evidence="1" id="KW-1133">Transmembrane helix</keyword>
<gene>
    <name evidence="3" type="ORF">COX39_01600</name>
</gene>
<proteinExistence type="predicted"/>
<comment type="caution">
    <text evidence="3">The sequence shown here is derived from an EMBL/GenBank/DDBJ whole genome shotgun (WGS) entry which is preliminary data.</text>
</comment>
<feature type="signal peptide" evidence="2">
    <location>
        <begin position="1"/>
        <end position="26"/>
    </location>
</feature>
<feature type="transmembrane region" description="Helical" evidence="1">
    <location>
        <begin position="378"/>
        <end position="400"/>
    </location>
</feature>
<organism evidence="3 4">
    <name type="scientific">Candidatus Nealsonbacteria bacterium CG23_combo_of_CG06-09_8_20_14_all_40_13</name>
    <dbReference type="NCBI Taxonomy" id="1974724"/>
    <lineage>
        <taxon>Bacteria</taxon>
        <taxon>Candidatus Nealsoniibacteriota</taxon>
    </lineage>
</organism>
<keyword evidence="2" id="KW-0732">Signal</keyword>
<keyword evidence="1" id="KW-0812">Transmembrane</keyword>
<dbReference type="Proteomes" id="UP000231567">
    <property type="component" value="Unassembled WGS sequence"/>
</dbReference>
<evidence type="ECO:0000313" key="3">
    <source>
        <dbReference type="EMBL" id="PIP21678.1"/>
    </source>
</evidence>
<dbReference type="AlphaFoldDB" id="A0A2G9YR09"/>
<feature type="transmembrane region" description="Helical" evidence="1">
    <location>
        <begin position="333"/>
        <end position="366"/>
    </location>
</feature>
<accession>A0A2G9YR09</accession>
<feature type="transmembrane region" description="Helical" evidence="1">
    <location>
        <begin position="412"/>
        <end position="433"/>
    </location>
</feature>
<feature type="chain" id="PRO_5013621232" description="DUF2330 domain-containing protein" evidence="2">
    <location>
        <begin position="27"/>
        <end position="442"/>
    </location>
</feature>
<evidence type="ECO:0000313" key="4">
    <source>
        <dbReference type="Proteomes" id="UP000231567"/>
    </source>
</evidence>
<name>A0A2G9YR09_9BACT</name>
<keyword evidence="1" id="KW-0472">Membrane</keyword>
<sequence>MKFFKYLFIFYILLAIFGFSSGRAKADGGVFYPPDYYVSETGQKALIYYQNQTENLVISTSFQGNSQDFAWVIPTPSKPEIFKSSASIFTTLEKITKTSDDALPQVETMPALGISKSESPVQVIEEKTIDIYDTAILKATDDKALAQWLQDHGYTFPQNKSYMLQDYINNNWYFVIAKIQNALTQNSGIKEQLSTGTITPLRLQFQSSKIIYPMKLTRLALDYAKENNPDKTTSEVSLKRYFPEMQINLYVLADSKTIQNQLETNWANWINSEDITSLNNSITEDNWIKGNKLFLTKMSSSINIQDVDNDFLITKATNNSVYPVPVYTTFNFWLWNFLSFLLTVVIVIFSPLGLLFIIAIIFQMLAPKKRWLYIFGNIYQVIACLIVLIFSAVLLIGITQNSKSFSAMFLESGIIGLTIGLLILLAAGIFLTVKMIKKYKKV</sequence>
<dbReference type="EMBL" id="PCRM01000025">
    <property type="protein sequence ID" value="PIP21678.1"/>
    <property type="molecule type" value="Genomic_DNA"/>
</dbReference>
<reference evidence="3 4" key="1">
    <citation type="submission" date="2017-09" db="EMBL/GenBank/DDBJ databases">
        <title>Depth-based differentiation of microbial function through sediment-hosted aquifers and enrichment of novel symbionts in the deep terrestrial subsurface.</title>
        <authorList>
            <person name="Probst A.J."/>
            <person name="Ladd B."/>
            <person name="Jarett J.K."/>
            <person name="Geller-Mcgrath D.E."/>
            <person name="Sieber C.M."/>
            <person name="Emerson J.B."/>
            <person name="Anantharaman K."/>
            <person name="Thomas B.C."/>
            <person name="Malmstrom R."/>
            <person name="Stieglmeier M."/>
            <person name="Klingl A."/>
            <person name="Woyke T."/>
            <person name="Ryan C.M."/>
            <person name="Banfield J.F."/>
        </authorList>
    </citation>
    <scope>NUCLEOTIDE SEQUENCE [LARGE SCALE GENOMIC DNA]</scope>
    <source>
        <strain evidence="3">CG23_combo_of_CG06-09_8_20_14_all_40_13</strain>
    </source>
</reference>